<organism evidence="2 3">
    <name type="scientific">Alligator mississippiensis</name>
    <name type="common">American alligator</name>
    <dbReference type="NCBI Taxonomy" id="8496"/>
    <lineage>
        <taxon>Eukaryota</taxon>
        <taxon>Metazoa</taxon>
        <taxon>Chordata</taxon>
        <taxon>Craniata</taxon>
        <taxon>Vertebrata</taxon>
        <taxon>Euteleostomi</taxon>
        <taxon>Archelosauria</taxon>
        <taxon>Archosauria</taxon>
        <taxon>Crocodylia</taxon>
        <taxon>Alligatoridae</taxon>
        <taxon>Alligatorinae</taxon>
        <taxon>Alligator</taxon>
    </lineage>
</organism>
<evidence type="ECO:0000256" key="1">
    <source>
        <dbReference type="SAM" id="MobiDB-lite"/>
    </source>
</evidence>
<protein>
    <submittedName>
        <fullName evidence="2">Uncharacterized protein</fullName>
    </submittedName>
</protein>
<reference evidence="2 3" key="1">
    <citation type="journal article" date="2012" name="Genome Biol.">
        <title>Sequencing three crocodilian genomes to illuminate the evolution of archosaurs and amniotes.</title>
        <authorList>
            <person name="St John J.A."/>
            <person name="Braun E.L."/>
            <person name="Isberg S.R."/>
            <person name="Miles L.G."/>
            <person name="Chong A.Y."/>
            <person name="Gongora J."/>
            <person name="Dalzell P."/>
            <person name="Moran C."/>
            <person name="Bed'hom B."/>
            <person name="Abzhanov A."/>
            <person name="Burgess S.C."/>
            <person name="Cooksey A.M."/>
            <person name="Castoe T.A."/>
            <person name="Crawford N.G."/>
            <person name="Densmore L.D."/>
            <person name="Drew J.C."/>
            <person name="Edwards S.V."/>
            <person name="Faircloth B.C."/>
            <person name="Fujita M.K."/>
            <person name="Greenwold M.J."/>
            <person name="Hoffmann F.G."/>
            <person name="Howard J.M."/>
            <person name="Iguchi T."/>
            <person name="Janes D.E."/>
            <person name="Khan S.Y."/>
            <person name="Kohno S."/>
            <person name="de Koning A.J."/>
            <person name="Lance S.L."/>
            <person name="McCarthy F.M."/>
            <person name="McCormack J.E."/>
            <person name="Merchant M.E."/>
            <person name="Peterson D.G."/>
            <person name="Pollock D.D."/>
            <person name="Pourmand N."/>
            <person name="Raney B.J."/>
            <person name="Roessler K.A."/>
            <person name="Sanford J.R."/>
            <person name="Sawyer R.H."/>
            <person name="Schmidt C.J."/>
            <person name="Triplett E.W."/>
            <person name="Tuberville T.D."/>
            <person name="Venegas-Anaya M."/>
            <person name="Howard J.T."/>
            <person name="Jarvis E.D."/>
            <person name="Guillette L.J.Jr."/>
            <person name="Glenn T.C."/>
            <person name="Green R.E."/>
            <person name="Ray D.A."/>
        </authorList>
    </citation>
    <scope>NUCLEOTIDE SEQUENCE [LARGE SCALE GENOMIC DNA]</scope>
    <source>
        <strain evidence="2">KSC_2009_1</strain>
    </source>
</reference>
<feature type="compositionally biased region" description="Low complexity" evidence="1">
    <location>
        <begin position="39"/>
        <end position="54"/>
    </location>
</feature>
<dbReference type="AlphaFoldDB" id="A0A151N5N5"/>
<proteinExistence type="predicted"/>
<feature type="region of interest" description="Disordered" evidence="1">
    <location>
        <begin position="27"/>
        <end position="54"/>
    </location>
</feature>
<dbReference type="EMBL" id="AKHW03004004">
    <property type="protein sequence ID" value="KYO32071.1"/>
    <property type="molecule type" value="Genomic_DNA"/>
</dbReference>
<sequence length="81" mass="8577">MSLLQVTLNGVRAACDIVDHRITACKGHPNADEKDTYWNPSKRPSSNPSSAGASPWKNSVLILAVIISASSAVDISIGLRC</sequence>
<evidence type="ECO:0000313" key="3">
    <source>
        <dbReference type="Proteomes" id="UP000050525"/>
    </source>
</evidence>
<evidence type="ECO:0000313" key="2">
    <source>
        <dbReference type="EMBL" id="KYO32071.1"/>
    </source>
</evidence>
<gene>
    <name evidence="2" type="ORF">Y1Q_0007085</name>
</gene>
<dbReference type="Proteomes" id="UP000050525">
    <property type="component" value="Unassembled WGS sequence"/>
</dbReference>
<comment type="caution">
    <text evidence="2">The sequence shown here is derived from an EMBL/GenBank/DDBJ whole genome shotgun (WGS) entry which is preliminary data.</text>
</comment>
<accession>A0A151N5N5</accession>
<name>A0A151N5N5_ALLMI</name>
<keyword evidence="3" id="KW-1185">Reference proteome</keyword>